<dbReference type="RefSeq" id="WP_110818623.1">
    <property type="nucleotide sequence ID" value="NZ_CP098807.1"/>
</dbReference>
<evidence type="ECO:0000256" key="3">
    <source>
        <dbReference type="ARBA" id="ARBA00022833"/>
    </source>
</evidence>
<keyword evidence="4" id="KW-0456">Lyase</keyword>
<name>A0A9Q8YAC1_ENSAD</name>
<evidence type="ECO:0000259" key="6">
    <source>
        <dbReference type="PROSITE" id="PS51891"/>
    </source>
</evidence>
<dbReference type="AlphaFoldDB" id="A0A9Q8YAC1"/>
<gene>
    <name evidence="7" type="ORF">NE863_09390</name>
</gene>
<accession>A0A9Q8YAC1</accession>
<sequence length="136" mass="15303">MTALSGKCLCGRVALSVRGEPIRVGICHCMDCRKESGSAFTFYGIWPAEQFEYSGEISDFQGRCFCSHCGSRVFSVDAREAEVKLGILSQAPTPLKPSYELWVKRREPWLRPVEGAVQYQEDRERTGDEGPADTRY</sequence>
<dbReference type="Gene3D" id="3.90.1590.10">
    <property type="entry name" value="glutathione-dependent formaldehyde- activating enzyme (gfa)"/>
    <property type="match status" value="1"/>
</dbReference>
<protein>
    <submittedName>
        <fullName evidence="7">GFA family protein</fullName>
    </submittedName>
</protein>
<reference evidence="7" key="1">
    <citation type="submission" date="2022-06" db="EMBL/GenBank/DDBJ databases">
        <title>Physiological and biochemical characterization and genomic elucidation of a strain of the genus Ensifer adhaerens M8 that combines arsenic oxidation and chromium reduction.</title>
        <authorList>
            <person name="Li X."/>
            <person name="Yu c."/>
        </authorList>
    </citation>
    <scope>NUCLEOTIDE SEQUENCE</scope>
    <source>
        <strain evidence="7">M8</strain>
    </source>
</reference>
<dbReference type="SUPFAM" id="SSF51316">
    <property type="entry name" value="Mss4-like"/>
    <property type="match status" value="1"/>
</dbReference>
<keyword evidence="2" id="KW-0479">Metal-binding</keyword>
<dbReference type="InterPro" id="IPR011057">
    <property type="entry name" value="Mss4-like_sf"/>
</dbReference>
<feature type="domain" description="CENP-V/GFA" evidence="6">
    <location>
        <begin position="4"/>
        <end position="100"/>
    </location>
</feature>
<dbReference type="Proteomes" id="UP001055460">
    <property type="component" value="Chromosome"/>
</dbReference>
<dbReference type="GO" id="GO:0046872">
    <property type="term" value="F:metal ion binding"/>
    <property type="evidence" value="ECO:0007669"/>
    <property type="project" value="UniProtKB-KW"/>
</dbReference>
<evidence type="ECO:0000256" key="2">
    <source>
        <dbReference type="ARBA" id="ARBA00022723"/>
    </source>
</evidence>
<evidence type="ECO:0000313" key="8">
    <source>
        <dbReference type="Proteomes" id="UP001055460"/>
    </source>
</evidence>
<proteinExistence type="inferred from homology"/>
<dbReference type="PANTHER" id="PTHR33337">
    <property type="entry name" value="GFA DOMAIN-CONTAINING PROTEIN"/>
    <property type="match status" value="1"/>
</dbReference>
<dbReference type="Pfam" id="PF04828">
    <property type="entry name" value="GFA"/>
    <property type="match status" value="1"/>
</dbReference>
<dbReference type="EMBL" id="CP098807">
    <property type="protein sequence ID" value="USJ25158.1"/>
    <property type="molecule type" value="Genomic_DNA"/>
</dbReference>
<evidence type="ECO:0000256" key="5">
    <source>
        <dbReference type="SAM" id="MobiDB-lite"/>
    </source>
</evidence>
<evidence type="ECO:0000313" key="7">
    <source>
        <dbReference type="EMBL" id="USJ25158.1"/>
    </source>
</evidence>
<dbReference type="PROSITE" id="PS51891">
    <property type="entry name" value="CENP_V_GFA"/>
    <property type="match status" value="1"/>
</dbReference>
<feature type="region of interest" description="Disordered" evidence="5">
    <location>
        <begin position="117"/>
        <end position="136"/>
    </location>
</feature>
<evidence type="ECO:0000256" key="4">
    <source>
        <dbReference type="ARBA" id="ARBA00023239"/>
    </source>
</evidence>
<dbReference type="InterPro" id="IPR006913">
    <property type="entry name" value="CENP-V/GFA"/>
</dbReference>
<dbReference type="PANTHER" id="PTHR33337:SF40">
    <property type="entry name" value="CENP-V_GFA DOMAIN-CONTAINING PROTEIN-RELATED"/>
    <property type="match status" value="1"/>
</dbReference>
<keyword evidence="3" id="KW-0862">Zinc</keyword>
<feature type="compositionally biased region" description="Basic and acidic residues" evidence="5">
    <location>
        <begin position="120"/>
        <end position="136"/>
    </location>
</feature>
<evidence type="ECO:0000256" key="1">
    <source>
        <dbReference type="ARBA" id="ARBA00005495"/>
    </source>
</evidence>
<dbReference type="OrthoDB" id="9807246at2"/>
<comment type="similarity">
    <text evidence="1">Belongs to the Gfa family.</text>
</comment>
<organism evidence="7 8">
    <name type="scientific">Ensifer adhaerens</name>
    <name type="common">Sinorhizobium morelense</name>
    <dbReference type="NCBI Taxonomy" id="106592"/>
    <lineage>
        <taxon>Bacteria</taxon>
        <taxon>Pseudomonadati</taxon>
        <taxon>Pseudomonadota</taxon>
        <taxon>Alphaproteobacteria</taxon>
        <taxon>Hyphomicrobiales</taxon>
        <taxon>Rhizobiaceae</taxon>
        <taxon>Sinorhizobium/Ensifer group</taxon>
        <taxon>Ensifer</taxon>
    </lineage>
</organism>
<dbReference type="GO" id="GO:0016846">
    <property type="term" value="F:carbon-sulfur lyase activity"/>
    <property type="evidence" value="ECO:0007669"/>
    <property type="project" value="InterPro"/>
</dbReference>